<feature type="signal peptide" evidence="2">
    <location>
        <begin position="1"/>
        <end position="26"/>
    </location>
</feature>
<dbReference type="InterPro" id="IPR029000">
    <property type="entry name" value="Cyclophilin-like_dom_sf"/>
</dbReference>
<dbReference type="Gene3D" id="2.40.100.10">
    <property type="entry name" value="Cyclophilin-like"/>
    <property type="match status" value="1"/>
</dbReference>
<dbReference type="Proteomes" id="UP000320722">
    <property type="component" value="Chromosome"/>
</dbReference>
<feature type="domain" description="PPIase cyclophilin-type" evidence="3">
    <location>
        <begin position="56"/>
        <end position="178"/>
    </location>
</feature>
<proteinExistence type="predicted"/>
<reference evidence="4 5" key="1">
    <citation type="submission" date="2019-02" db="EMBL/GenBank/DDBJ databases">
        <title>Deep-cultivation of Planctomycetes and their phenomic and genomic characterization uncovers novel biology.</title>
        <authorList>
            <person name="Wiegand S."/>
            <person name="Jogler M."/>
            <person name="Boedeker C."/>
            <person name="Pinto D."/>
            <person name="Vollmers J."/>
            <person name="Rivas-Marin E."/>
            <person name="Kohn T."/>
            <person name="Peeters S.H."/>
            <person name="Heuer A."/>
            <person name="Rast P."/>
            <person name="Oberbeckmann S."/>
            <person name="Bunk B."/>
            <person name="Jeske O."/>
            <person name="Meyerdierks A."/>
            <person name="Storesund J.E."/>
            <person name="Kallscheuer N."/>
            <person name="Luecker S."/>
            <person name="Lage O.M."/>
            <person name="Pohl T."/>
            <person name="Merkel B.J."/>
            <person name="Hornburger P."/>
            <person name="Mueller R.-W."/>
            <person name="Bruemmer F."/>
            <person name="Labrenz M."/>
            <person name="Spormann A.M."/>
            <person name="Op den Camp H."/>
            <person name="Overmann J."/>
            <person name="Amann R."/>
            <person name="Jetten M.S.M."/>
            <person name="Mascher T."/>
            <person name="Medema M.H."/>
            <person name="Devos D.P."/>
            <person name="Kaster A.-K."/>
            <person name="Ovreas L."/>
            <person name="Rohde M."/>
            <person name="Galperin M.Y."/>
            <person name="Jogler C."/>
        </authorList>
    </citation>
    <scope>NUCLEOTIDE SEQUENCE [LARGE SCALE GENOMIC DNA]</scope>
    <source>
        <strain evidence="4 5">V6</strain>
    </source>
</reference>
<evidence type="ECO:0000313" key="5">
    <source>
        <dbReference type="Proteomes" id="UP000320722"/>
    </source>
</evidence>
<dbReference type="Pfam" id="PF00160">
    <property type="entry name" value="Pro_isomerase"/>
    <property type="match status" value="1"/>
</dbReference>
<protein>
    <submittedName>
        <fullName evidence="4">Peptidyl-prolyl cis-trans isomerase A</fullName>
        <ecNumber evidence="4">5.2.1.8</ecNumber>
    </submittedName>
</protein>
<dbReference type="PROSITE" id="PS50072">
    <property type="entry name" value="CSA_PPIASE_2"/>
    <property type="match status" value="1"/>
</dbReference>
<organism evidence="4 5">
    <name type="scientific">Gimesia chilikensis</name>
    <dbReference type="NCBI Taxonomy" id="2605989"/>
    <lineage>
        <taxon>Bacteria</taxon>
        <taxon>Pseudomonadati</taxon>
        <taxon>Planctomycetota</taxon>
        <taxon>Planctomycetia</taxon>
        <taxon>Planctomycetales</taxon>
        <taxon>Planctomycetaceae</taxon>
        <taxon>Gimesia</taxon>
    </lineage>
</organism>
<dbReference type="RefSeq" id="WP_145036090.1">
    <property type="nucleotide sequence ID" value="NZ_CP036347.1"/>
</dbReference>
<evidence type="ECO:0000256" key="1">
    <source>
        <dbReference type="SAM" id="MobiDB-lite"/>
    </source>
</evidence>
<accession>A0A517W673</accession>
<feature type="region of interest" description="Disordered" evidence="1">
    <location>
        <begin position="222"/>
        <end position="282"/>
    </location>
</feature>
<dbReference type="SUPFAM" id="SSF50891">
    <property type="entry name" value="Cyclophilin-like"/>
    <property type="match status" value="1"/>
</dbReference>
<dbReference type="InterPro" id="IPR002130">
    <property type="entry name" value="Cyclophilin-type_PPIase_dom"/>
</dbReference>
<dbReference type="EMBL" id="CP036347">
    <property type="protein sequence ID" value="QDU00743.1"/>
    <property type="molecule type" value="Genomic_DNA"/>
</dbReference>
<name>A0A517W673_9PLAN</name>
<evidence type="ECO:0000313" key="4">
    <source>
        <dbReference type="EMBL" id="QDU00743.1"/>
    </source>
</evidence>
<keyword evidence="4" id="KW-0413">Isomerase</keyword>
<feature type="chain" id="PRO_5021829067" evidence="2">
    <location>
        <begin position="27"/>
        <end position="282"/>
    </location>
</feature>
<dbReference type="PANTHER" id="PTHR45625:SF6">
    <property type="entry name" value="SPLICEOSOME-ASSOCIATED PROTEIN CWC27 HOMOLOG"/>
    <property type="match status" value="1"/>
</dbReference>
<dbReference type="PANTHER" id="PTHR45625">
    <property type="entry name" value="PEPTIDYL-PROLYL CIS-TRANS ISOMERASE-RELATED"/>
    <property type="match status" value="1"/>
</dbReference>
<dbReference type="AlphaFoldDB" id="A0A517W673"/>
<dbReference type="EC" id="5.2.1.8" evidence="4"/>
<dbReference type="GO" id="GO:0003755">
    <property type="term" value="F:peptidyl-prolyl cis-trans isomerase activity"/>
    <property type="evidence" value="ECO:0007669"/>
    <property type="project" value="UniProtKB-EC"/>
</dbReference>
<keyword evidence="2" id="KW-0732">Signal</keyword>
<gene>
    <name evidence="4" type="primary">ppiA_1</name>
    <name evidence="4" type="ORF">V6x_04190</name>
</gene>
<evidence type="ECO:0000259" key="3">
    <source>
        <dbReference type="PROSITE" id="PS50072"/>
    </source>
</evidence>
<dbReference type="CDD" id="cd00317">
    <property type="entry name" value="cyclophilin"/>
    <property type="match status" value="1"/>
</dbReference>
<evidence type="ECO:0000256" key="2">
    <source>
        <dbReference type="SAM" id="SignalP"/>
    </source>
</evidence>
<sequence precursor="true">MLRITLFALCLLLPCLVGCTSETPTAGDAEVPEAAGEKPVTSDAENFQVLLNTTKGDILLEVHPAWSPRGAERFKKLVEEGFYNDVAFFRVIDGFMAQVGIQGDPAVHAKWADNNIQDDPVIESNKRGYVSFAKTGLPDSRSTQFFINFGDNSSLDNMGFSPFAKVIKGMDVVDSLYNGYGEGAPGGAGPDQMRLRAQGNAYLKQEYPMLDYIKKATVVGEKPAEGEAKPEAEKAKSEKPAEKEAAEKPPETKAEEKPEEKPEEKKEAAAKPEKEAAAEKKE</sequence>
<dbReference type="InterPro" id="IPR044666">
    <property type="entry name" value="Cyclophilin_A-like"/>
</dbReference>